<proteinExistence type="predicted"/>
<dbReference type="Proteomes" id="UP000216498">
    <property type="component" value="Unassembled WGS sequence"/>
</dbReference>
<keyword evidence="2" id="KW-1185">Reference proteome</keyword>
<dbReference type="OrthoDB" id="2361695at2"/>
<evidence type="ECO:0000313" key="2">
    <source>
        <dbReference type="Proteomes" id="UP000216498"/>
    </source>
</evidence>
<dbReference type="EMBL" id="NPMS01000001">
    <property type="protein sequence ID" value="OZU90350.1"/>
    <property type="molecule type" value="Genomic_DNA"/>
</dbReference>
<organism evidence="1 2">
    <name type="scientific">Virgibacillus indicus</name>
    <dbReference type="NCBI Taxonomy" id="2024554"/>
    <lineage>
        <taxon>Bacteria</taxon>
        <taxon>Bacillati</taxon>
        <taxon>Bacillota</taxon>
        <taxon>Bacilli</taxon>
        <taxon>Bacillales</taxon>
        <taxon>Bacillaceae</taxon>
        <taxon>Virgibacillus</taxon>
    </lineage>
</organism>
<accession>A0A265NE76</accession>
<protein>
    <submittedName>
        <fullName evidence="1">Uncharacterized protein</fullName>
    </submittedName>
</protein>
<dbReference type="RefSeq" id="WP_094883947.1">
    <property type="nucleotide sequence ID" value="NZ_NPMS01000001.1"/>
</dbReference>
<dbReference type="Pfam" id="PF06569">
    <property type="entry name" value="DUF1128"/>
    <property type="match status" value="1"/>
</dbReference>
<evidence type="ECO:0000313" key="1">
    <source>
        <dbReference type="EMBL" id="OZU90350.1"/>
    </source>
</evidence>
<comment type="caution">
    <text evidence="1">The sequence shown here is derived from an EMBL/GenBank/DDBJ whole genome shotgun (WGS) entry which is preliminary data.</text>
</comment>
<gene>
    <name evidence="1" type="ORF">CIL03_04170</name>
</gene>
<dbReference type="AlphaFoldDB" id="A0A265NE76"/>
<reference evidence="1 2" key="1">
    <citation type="submission" date="2017-08" db="EMBL/GenBank/DDBJ databases">
        <title>Virgibacillus indicus sp. nov. and Virgibacillus profoundi sp. nov, two moderately halophilic bacteria isolated from marine sediment by using the Microfluidic Streak Plate.</title>
        <authorList>
            <person name="Xu B."/>
            <person name="Hu B."/>
            <person name="Wang J."/>
            <person name="Zhu Y."/>
            <person name="Huang L."/>
            <person name="Du W."/>
            <person name="Huang Y."/>
        </authorList>
    </citation>
    <scope>NUCLEOTIDE SEQUENCE [LARGE SCALE GENOMIC DNA]</scope>
    <source>
        <strain evidence="1 2">IO3-P2-C2</strain>
    </source>
</reference>
<name>A0A265NE76_9BACI</name>
<sequence>MNLENPSQENLKIILDELAVRLDVVNRTIMDPEDYDMDKYNDLKFMYDMVVQKGRLSVSESQAFIEELREVRKSK</sequence>
<dbReference type="InterPro" id="IPR009507">
    <property type="entry name" value="UPF0435"/>
</dbReference>